<feature type="region of interest" description="Disordered" evidence="5">
    <location>
        <begin position="676"/>
        <end position="700"/>
    </location>
</feature>
<evidence type="ECO:0000256" key="4">
    <source>
        <dbReference type="ARBA" id="ARBA00023136"/>
    </source>
</evidence>
<keyword evidence="4 6" id="KW-0472">Membrane</keyword>
<feature type="transmembrane region" description="Helical" evidence="6">
    <location>
        <begin position="337"/>
        <end position="357"/>
    </location>
</feature>
<dbReference type="EMBL" id="CP012673">
    <property type="protein sequence ID" value="AUX48056.1"/>
    <property type="molecule type" value="Genomic_DNA"/>
</dbReference>
<feature type="transmembrane region" description="Helical" evidence="6">
    <location>
        <begin position="447"/>
        <end position="468"/>
    </location>
</feature>
<name>A0A2L0F8Z6_SORCE</name>
<protein>
    <recommendedName>
        <fullName evidence="7">HTTM-like domain-containing protein</fullName>
    </recommendedName>
</protein>
<evidence type="ECO:0000313" key="8">
    <source>
        <dbReference type="EMBL" id="AUX48056.1"/>
    </source>
</evidence>
<feature type="transmembrane region" description="Helical" evidence="6">
    <location>
        <begin position="128"/>
        <end position="146"/>
    </location>
</feature>
<dbReference type="PANTHER" id="PTHR39535:SF2">
    <property type="entry name" value="HTTM DOMAIN-CONTAINING PROTEIN"/>
    <property type="match status" value="1"/>
</dbReference>
<feature type="transmembrane region" description="Helical" evidence="6">
    <location>
        <begin position="166"/>
        <end position="186"/>
    </location>
</feature>
<dbReference type="AlphaFoldDB" id="A0A2L0F8Z6"/>
<accession>A0A2L0F8Z6</accession>
<evidence type="ECO:0000256" key="2">
    <source>
        <dbReference type="ARBA" id="ARBA00022692"/>
    </source>
</evidence>
<feature type="compositionally biased region" description="Low complexity" evidence="5">
    <location>
        <begin position="10"/>
        <end position="43"/>
    </location>
</feature>
<feature type="domain" description="HTTM-like" evidence="7">
    <location>
        <begin position="61"/>
        <end position="352"/>
    </location>
</feature>
<feature type="region of interest" description="Disordered" evidence="5">
    <location>
        <begin position="1"/>
        <end position="43"/>
    </location>
</feature>
<evidence type="ECO:0000256" key="6">
    <source>
        <dbReference type="SAM" id="Phobius"/>
    </source>
</evidence>
<sequence length="700" mass="78095">MRGPDEDPSAAEPGAPAAGAAEPGAPAAGAAEPAGAAPRAAASQPAGSRLRRLGRWIKEYYCTIDVRTLGLFRLVLGFLLAADCLRHWAEASWAYSNDGVLTNHYHLFHPSSGYNFSIYHAFSSTAEVHVAFALSLFCFLCFFIGWRTRLFSILSFLLVTSRDNRLLMIENGGYVVVNLITCWAMFMPTGRRFSVDALIRSYRERQERTAADLAERSRPAWAERPYVSGIVLLAILNLATIYYFNVVNKSGLVWRRGETVHYVLHLDRMITGLSVLMREHVPLWAMRGLTWAVLMVEALLVTWILSPHGRRVTRALAMGAMWALHGSFGVMMRLGPFSWFLIGWSFLLPTAQHWDMLERWYRRRAAPRVVVYDGDSPLAFALMRFLVRLDLLELLRFEEARAEAAEGEAPRPPLLVVREASDVPRGRVFEGAAAVREIVRALPGGRFAWPFVWVLTLGAPGALLGLAARRRDALARFFGLARAPRPRPAQAGVPSPLSEKVARGGVIAREALIAYLGICAVSQALNENKSVPAFLKHPQPKFMQATIVYPRLLQGWGMFAPNPIAEDGSISVDAITVDGRHVDPFTGLPPDLDLTDARGLGLGQIRQDYFNRIRLDRNKPFRRPGLQDYLLKYHVRTGRPEDEIVAFDVYWVKDQCPPPGERTPYQNEAIPIMSYRRPGYRPRPGLPPLPPALKEASAGN</sequence>
<dbReference type="OrthoDB" id="5479505at2"/>
<dbReference type="InterPro" id="IPR052964">
    <property type="entry name" value="Sporulation_signal_mat"/>
</dbReference>
<comment type="subcellular location">
    <subcellularLocation>
        <location evidence="1">Endomembrane system</location>
        <topology evidence="1">Multi-pass membrane protein</topology>
    </subcellularLocation>
</comment>
<organism evidence="8 9">
    <name type="scientific">Sorangium cellulosum</name>
    <name type="common">Polyangium cellulosum</name>
    <dbReference type="NCBI Taxonomy" id="56"/>
    <lineage>
        <taxon>Bacteria</taxon>
        <taxon>Pseudomonadati</taxon>
        <taxon>Myxococcota</taxon>
        <taxon>Polyangia</taxon>
        <taxon>Polyangiales</taxon>
        <taxon>Polyangiaceae</taxon>
        <taxon>Sorangium</taxon>
    </lineage>
</organism>
<gene>
    <name evidence="8" type="ORF">SOCE26_095830</name>
</gene>
<dbReference type="PANTHER" id="PTHR39535">
    <property type="entry name" value="SPORULATION-DELAYING PROTEIN SDPB"/>
    <property type="match status" value="1"/>
</dbReference>
<dbReference type="InterPro" id="IPR011020">
    <property type="entry name" value="HTTM-like"/>
</dbReference>
<feature type="transmembrane region" description="Helical" evidence="6">
    <location>
        <begin position="226"/>
        <end position="244"/>
    </location>
</feature>
<reference evidence="8 9" key="1">
    <citation type="submission" date="2015-09" db="EMBL/GenBank/DDBJ databases">
        <title>Sorangium comparison.</title>
        <authorList>
            <person name="Zaburannyi N."/>
            <person name="Bunk B."/>
            <person name="Overmann J."/>
            <person name="Mueller R."/>
        </authorList>
    </citation>
    <scope>NUCLEOTIDE SEQUENCE [LARGE SCALE GENOMIC DNA]</scope>
    <source>
        <strain evidence="8 9">So ce26</strain>
    </source>
</reference>
<evidence type="ECO:0000256" key="3">
    <source>
        <dbReference type="ARBA" id="ARBA00022989"/>
    </source>
</evidence>
<evidence type="ECO:0000259" key="7">
    <source>
        <dbReference type="SMART" id="SM00752"/>
    </source>
</evidence>
<evidence type="ECO:0000256" key="1">
    <source>
        <dbReference type="ARBA" id="ARBA00004127"/>
    </source>
</evidence>
<evidence type="ECO:0000256" key="5">
    <source>
        <dbReference type="SAM" id="MobiDB-lite"/>
    </source>
</evidence>
<proteinExistence type="predicted"/>
<evidence type="ECO:0000313" key="9">
    <source>
        <dbReference type="Proteomes" id="UP000238348"/>
    </source>
</evidence>
<feature type="transmembrane region" description="Helical" evidence="6">
    <location>
        <begin position="284"/>
        <end position="305"/>
    </location>
</feature>
<dbReference type="SMART" id="SM00752">
    <property type="entry name" value="HTTM"/>
    <property type="match status" value="1"/>
</dbReference>
<dbReference type="GO" id="GO:0012505">
    <property type="term" value="C:endomembrane system"/>
    <property type="evidence" value="ECO:0007669"/>
    <property type="project" value="UniProtKB-SubCell"/>
</dbReference>
<dbReference type="Proteomes" id="UP000238348">
    <property type="component" value="Chromosome"/>
</dbReference>
<dbReference type="RefSeq" id="WP_104985971.1">
    <property type="nucleotide sequence ID" value="NZ_CP012673.1"/>
</dbReference>
<keyword evidence="2 6" id="KW-0812">Transmembrane</keyword>
<keyword evidence="3 6" id="KW-1133">Transmembrane helix</keyword>